<reference evidence="2 3" key="1">
    <citation type="submission" date="2018-03" db="EMBL/GenBank/DDBJ databases">
        <title>Genomic Encyclopedia of Archaeal and Bacterial Type Strains, Phase II (KMG-II): from individual species to whole genera.</title>
        <authorList>
            <person name="Goeker M."/>
        </authorList>
    </citation>
    <scope>NUCLEOTIDE SEQUENCE [LARGE SCALE GENOMIC DNA]</scope>
    <source>
        <strain evidence="2 3">DSM 25328</strain>
    </source>
</reference>
<sequence length="202" mass="21207">MAIGRVERITALVAALLGIATGIGYFWDRLSPAPTLAYFDGTASTDASQLSDGDNTALRDFLAQQGNNPVFLDLSVYVNELSPRRTPACDTDPPAGMSAAADASSYVFWSLEPNHTCITGTGAQQPSAVLFALDLALDQTIPGADVQIPPSSSGGVGRWVQRISGFFLVAHGSYGGQDVFTLTPTAVAQDLRQATRTAAAKR</sequence>
<dbReference type="RefSeq" id="WP_133166705.1">
    <property type="nucleotide sequence ID" value="NZ_PVUF01000003.1"/>
</dbReference>
<feature type="transmembrane region" description="Helical" evidence="1">
    <location>
        <begin position="9"/>
        <end position="27"/>
    </location>
</feature>
<protein>
    <submittedName>
        <fullName evidence="2">Uncharacterized protein</fullName>
    </submittedName>
</protein>
<dbReference type="Proteomes" id="UP000237718">
    <property type="component" value="Unassembled WGS sequence"/>
</dbReference>
<gene>
    <name evidence="2" type="ORF">CLV89_10384</name>
</gene>
<keyword evidence="1" id="KW-0812">Transmembrane</keyword>
<dbReference type="AlphaFoldDB" id="A0A2T1AJN8"/>
<evidence type="ECO:0000313" key="2">
    <source>
        <dbReference type="EMBL" id="PRZ48773.1"/>
    </source>
</evidence>
<name>A0A2T1AJN8_TRISK</name>
<accession>A0A2T1AJN8</accession>
<proteinExistence type="predicted"/>
<organism evidence="2 3">
    <name type="scientific">Tritonibacter scottomollicae</name>
    <name type="common">Epibacterium scottomollicae</name>
    <dbReference type="NCBI Taxonomy" id="483013"/>
    <lineage>
        <taxon>Bacteria</taxon>
        <taxon>Pseudomonadati</taxon>
        <taxon>Pseudomonadota</taxon>
        <taxon>Alphaproteobacteria</taxon>
        <taxon>Rhodobacterales</taxon>
        <taxon>Paracoccaceae</taxon>
        <taxon>Tritonibacter</taxon>
    </lineage>
</organism>
<comment type="caution">
    <text evidence="2">The sequence shown here is derived from an EMBL/GenBank/DDBJ whole genome shotgun (WGS) entry which is preliminary data.</text>
</comment>
<keyword evidence="1" id="KW-1133">Transmembrane helix</keyword>
<evidence type="ECO:0000256" key="1">
    <source>
        <dbReference type="SAM" id="Phobius"/>
    </source>
</evidence>
<dbReference type="EMBL" id="PVUF01000003">
    <property type="protein sequence ID" value="PRZ48773.1"/>
    <property type="molecule type" value="Genomic_DNA"/>
</dbReference>
<evidence type="ECO:0000313" key="3">
    <source>
        <dbReference type="Proteomes" id="UP000237718"/>
    </source>
</evidence>
<keyword evidence="1" id="KW-0472">Membrane</keyword>